<protein>
    <recommendedName>
        <fullName evidence="1">Transcription factor TFIIIC triple barrel domain-containing protein</fullName>
    </recommendedName>
</protein>
<dbReference type="InterPro" id="IPR019481">
    <property type="entry name" value="TFIIIC_triple_barrel"/>
</dbReference>
<feature type="domain" description="Transcription factor TFIIIC triple barrel" evidence="1">
    <location>
        <begin position="5"/>
        <end position="98"/>
    </location>
</feature>
<proteinExistence type="predicted"/>
<keyword evidence="3" id="KW-1185">Reference proteome</keyword>
<dbReference type="GO" id="GO:0006383">
    <property type="term" value="P:transcription by RNA polymerase III"/>
    <property type="evidence" value="ECO:0007669"/>
    <property type="project" value="InterPro"/>
</dbReference>
<dbReference type="GO" id="GO:0000127">
    <property type="term" value="C:transcription factor TFIIIC complex"/>
    <property type="evidence" value="ECO:0007669"/>
    <property type="project" value="TreeGrafter"/>
</dbReference>
<dbReference type="PANTHER" id="PTHR21860:SF2">
    <property type="entry name" value="GENERAL TRANSCRIPTION FACTOR 3C POLYPEPTIDE 6"/>
    <property type="match status" value="1"/>
</dbReference>
<dbReference type="InterPro" id="IPR042771">
    <property type="entry name" value="GTF3C6-like"/>
</dbReference>
<evidence type="ECO:0000259" key="1">
    <source>
        <dbReference type="Pfam" id="PF10419"/>
    </source>
</evidence>
<evidence type="ECO:0000313" key="3">
    <source>
        <dbReference type="Proteomes" id="UP000324832"/>
    </source>
</evidence>
<name>A0A5E4R146_9NEOP</name>
<dbReference type="Proteomes" id="UP000324832">
    <property type="component" value="Unassembled WGS sequence"/>
</dbReference>
<reference evidence="2 3" key="1">
    <citation type="submission" date="2017-07" db="EMBL/GenBank/DDBJ databases">
        <authorList>
            <person name="Talla V."/>
            <person name="Backstrom N."/>
        </authorList>
    </citation>
    <scope>NUCLEOTIDE SEQUENCE [LARGE SCALE GENOMIC DNA]</scope>
</reference>
<accession>A0A5E4R146</accession>
<evidence type="ECO:0000313" key="2">
    <source>
        <dbReference type="EMBL" id="VVD03648.1"/>
    </source>
</evidence>
<dbReference type="PANTHER" id="PTHR21860">
    <property type="entry name" value="TRANSCRIPTION INITIATION FACTOR IIIC TFIIIC , POLYPEPTIDE 6-RELATED"/>
    <property type="match status" value="1"/>
</dbReference>
<organism evidence="2 3">
    <name type="scientific">Leptidea sinapis</name>
    <dbReference type="NCBI Taxonomy" id="189913"/>
    <lineage>
        <taxon>Eukaryota</taxon>
        <taxon>Metazoa</taxon>
        <taxon>Ecdysozoa</taxon>
        <taxon>Arthropoda</taxon>
        <taxon>Hexapoda</taxon>
        <taxon>Insecta</taxon>
        <taxon>Pterygota</taxon>
        <taxon>Neoptera</taxon>
        <taxon>Endopterygota</taxon>
        <taxon>Lepidoptera</taxon>
        <taxon>Glossata</taxon>
        <taxon>Ditrysia</taxon>
        <taxon>Papilionoidea</taxon>
        <taxon>Pieridae</taxon>
        <taxon>Dismorphiinae</taxon>
        <taxon>Leptidea</taxon>
    </lineage>
</organism>
<sequence>MEDSEIEEAYVYVEFEDSVNIEGFKNIHILGIDTKNPIIQLDDAFFKGTFENPFGTYMFFEEDPIEKKSDPLFERSPEISLKYLTKTRKCIKAEHIYVKQKYGSEQEQKNDKFEEDIKPVTFSSLAEAVDMFKQELSSSSEDVQSSCNPQQS</sequence>
<dbReference type="EMBL" id="FZQP02006788">
    <property type="protein sequence ID" value="VVD03648.1"/>
    <property type="molecule type" value="Genomic_DNA"/>
</dbReference>
<dbReference type="AlphaFoldDB" id="A0A5E4R146"/>
<dbReference type="Pfam" id="PF10419">
    <property type="entry name" value="TFIIIC_sub6"/>
    <property type="match status" value="1"/>
</dbReference>
<dbReference type="Gene3D" id="2.60.40.4370">
    <property type="match status" value="1"/>
</dbReference>
<gene>
    <name evidence="2" type="ORF">LSINAPIS_LOCUS13600</name>
</gene>